<protein>
    <submittedName>
        <fullName evidence="1">Ethanolamine ammonia-lyase reactivating factor EutA</fullName>
    </submittedName>
</protein>
<dbReference type="PANTHER" id="PTHR32432:SF13">
    <property type="entry name" value="ETHANOLAMINE AMMONIA-LYASE REACTIVASE EUTA"/>
    <property type="match status" value="1"/>
</dbReference>
<accession>A0AAE3FV83</accession>
<reference evidence="1" key="2">
    <citation type="submission" date="2022-02" db="EMBL/GenBank/DDBJ databases">
        <authorList>
            <person name="Elcheninov A.G."/>
            <person name="Sorokin D.Y."/>
            <person name="Kublanov I.V."/>
        </authorList>
    </citation>
    <scope>NUCLEOTIDE SEQUENCE</scope>
    <source>
        <strain evidence="1">AArc-St2</strain>
    </source>
</reference>
<organism evidence="1 2">
    <name type="scientific">Natronocalculus amylovorans</name>
    <dbReference type="NCBI Taxonomy" id="2917812"/>
    <lineage>
        <taxon>Archaea</taxon>
        <taxon>Methanobacteriati</taxon>
        <taxon>Methanobacteriota</taxon>
        <taxon>Stenosarchaea group</taxon>
        <taxon>Halobacteria</taxon>
        <taxon>Halobacteriales</taxon>
        <taxon>Haloferacaceae</taxon>
        <taxon>Natronocalculus</taxon>
    </lineage>
</organism>
<gene>
    <name evidence="1" type="ORF">AArcSt2_02465</name>
</gene>
<evidence type="ECO:0000313" key="1">
    <source>
        <dbReference type="EMBL" id="MCL9815796.1"/>
    </source>
</evidence>
<keyword evidence="2" id="KW-1185">Reference proteome</keyword>
<sequence>MTFGIHTEGPESLLSVGIDVGTTTTQVIVSRLTVESGVGNNKRQVTDREVLYRSPVFETPLCDHKTIDITGVADIVQQCFNEAEITAAAIDTGAVIVTGETARRANATTLVEHVAKESGEFVAAAAGASLEAVLAGRGSGAAAHAAETDSTVVNVDIGGGTTNAAVFVGDRVVETRCCNIGGRLISFDTDGVVTAISPSIEPLLSEIGFEVRIGETLTENNKRQIADRMAAYVVDLLVGPPYEPITESIAIGELPTASRSYDTVVFSGGIGALMGEYETQTHEKTVAYNDIGVELAAAIERHRTVHSWPVRSFGEHQHATVIGAGTATTQLTGRTQSITGQLLPIRDAPVVSVGAIDSIGTKKELTETLTAARDRGADLYEAMLQPDGEPGASNTPPLVLSIDSIGVLSYDRLNMIAASIAATYTEPTEPIVIALKDNCGKALGQTLQRVLPESQPVVVIDEVAVSDGDYIDIGEPIADDDTVVVAVKTLIFGE</sequence>
<dbReference type="Pfam" id="PF06277">
    <property type="entry name" value="EutA"/>
    <property type="match status" value="1"/>
</dbReference>
<name>A0AAE3FV83_9EURY</name>
<reference evidence="1" key="1">
    <citation type="journal article" date="2022" name="Syst. Appl. Microbiol.">
        <title>Natronocalculus amylovorans gen. nov., sp. nov., and Natranaeroarchaeum aerophilus sp. nov., dominant culturable amylolytic natronoarchaea from hypersaline soda lakes in southwestern Siberia.</title>
        <authorList>
            <person name="Sorokin D.Y."/>
            <person name="Elcheninov A.G."/>
            <person name="Khizhniak T.V."/>
            <person name="Koenen M."/>
            <person name="Bale N.J."/>
            <person name="Damste J.S.S."/>
            <person name="Kublanov I.V."/>
        </authorList>
    </citation>
    <scope>NUCLEOTIDE SEQUENCE</scope>
    <source>
        <strain evidence="1">AArc-St2</strain>
    </source>
</reference>
<dbReference type="RefSeq" id="WP_250582673.1">
    <property type="nucleotide sequence ID" value="NZ_JAKRVX010000001.1"/>
</dbReference>
<dbReference type="InterPro" id="IPR043129">
    <property type="entry name" value="ATPase_NBD"/>
</dbReference>
<dbReference type="Proteomes" id="UP001203207">
    <property type="component" value="Unassembled WGS sequence"/>
</dbReference>
<dbReference type="SUPFAM" id="SSF53067">
    <property type="entry name" value="Actin-like ATPase domain"/>
    <property type="match status" value="1"/>
</dbReference>
<evidence type="ECO:0000313" key="2">
    <source>
        <dbReference type="Proteomes" id="UP001203207"/>
    </source>
</evidence>
<proteinExistence type="predicted"/>
<dbReference type="EMBL" id="JAKRVX010000001">
    <property type="protein sequence ID" value="MCL9815796.1"/>
    <property type="molecule type" value="Genomic_DNA"/>
</dbReference>
<dbReference type="Gene3D" id="3.30.420.40">
    <property type="match status" value="1"/>
</dbReference>
<dbReference type="InterPro" id="IPR009377">
    <property type="entry name" value="EutA"/>
</dbReference>
<dbReference type="PIRSF" id="PIRSF012293">
    <property type="entry name" value="EutA"/>
    <property type="match status" value="1"/>
</dbReference>
<dbReference type="PANTHER" id="PTHR32432">
    <property type="entry name" value="CELL DIVISION PROTEIN FTSA-RELATED"/>
    <property type="match status" value="1"/>
</dbReference>
<dbReference type="AlphaFoldDB" id="A0AAE3FV83"/>
<comment type="caution">
    <text evidence="1">The sequence shown here is derived from an EMBL/GenBank/DDBJ whole genome shotgun (WGS) entry which is preliminary data.</text>
</comment>
<dbReference type="InterPro" id="IPR050696">
    <property type="entry name" value="FtsA/MreB"/>
</dbReference>